<gene>
    <name evidence="1" type="ORF">NDEV_1704</name>
</gene>
<evidence type="ECO:0000313" key="1">
    <source>
        <dbReference type="EMBL" id="CUR52466.1"/>
    </source>
</evidence>
<reference evidence="2" key="1">
    <citation type="submission" date="2015-10" db="EMBL/GenBank/DDBJ databases">
        <authorList>
            <person name="Lehtovirta-Morley L.E."/>
            <person name="Vieille C."/>
        </authorList>
    </citation>
    <scope>NUCLEOTIDE SEQUENCE [LARGE SCALE GENOMIC DNA]</scope>
</reference>
<name>A0A128A526_9ARCH</name>
<dbReference type="AlphaFoldDB" id="A0A128A526"/>
<dbReference type="Proteomes" id="UP000196239">
    <property type="component" value="Chromosome 1"/>
</dbReference>
<keyword evidence="2" id="KW-1185">Reference proteome</keyword>
<evidence type="ECO:0000313" key="2">
    <source>
        <dbReference type="Proteomes" id="UP000196239"/>
    </source>
</evidence>
<dbReference type="KEGG" id="ndv:NDEV_1704"/>
<sequence length="129" mass="14478">MLQDIRKLGGCPNESNWLCRIMVKIKINMSIGELMIEFTDTADLENQLKNIDLSEIESVLERKCRNQLDTKESRKATPNESKIVEELGTVNLLKVSEGGQDATKLAIFLSANNMSHEDVKRITGITILS</sequence>
<accession>A0A128A526</accession>
<dbReference type="EMBL" id="LN890280">
    <property type="protein sequence ID" value="CUR52466.1"/>
    <property type="molecule type" value="Genomic_DNA"/>
</dbReference>
<proteinExistence type="predicted"/>
<protein>
    <submittedName>
        <fullName evidence="1">Uncharacterized protein</fullName>
    </submittedName>
</protein>
<organism evidence="1 2">
    <name type="scientific">Nitrosotalea devaniterrae</name>
    <dbReference type="NCBI Taxonomy" id="1078905"/>
    <lineage>
        <taxon>Archaea</taxon>
        <taxon>Nitrososphaerota</taxon>
        <taxon>Nitrososphaeria</taxon>
        <taxon>Nitrosotaleales</taxon>
        <taxon>Nitrosotaleaceae</taxon>
        <taxon>Nitrosotalea</taxon>
    </lineage>
</organism>